<accession>A0A9P6HFW6</accession>
<proteinExistence type="predicted"/>
<dbReference type="Pfam" id="PF00069">
    <property type="entry name" value="Pkinase"/>
    <property type="match status" value="1"/>
</dbReference>
<evidence type="ECO:0000313" key="2">
    <source>
        <dbReference type="EMBL" id="KAF9786152.1"/>
    </source>
</evidence>
<dbReference type="Proteomes" id="UP000736335">
    <property type="component" value="Unassembled WGS sequence"/>
</dbReference>
<comment type="caution">
    <text evidence="2">The sequence shown here is derived from an EMBL/GenBank/DDBJ whole genome shotgun (WGS) entry which is preliminary data.</text>
</comment>
<dbReference type="GO" id="GO:0005524">
    <property type="term" value="F:ATP binding"/>
    <property type="evidence" value="ECO:0007669"/>
    <property type="project" value="InterPro"/>
</dbReference>
<dbReference type="InterPro" id="IPR051681">
    <property type="entry name" value="Ser/Thr_Kinases-Pseudokinases"/>
</dbReference>
<reference evidence="2" key="1">
    <citation type="journal article" date="2020" name="Nat. Commun.">
        <title>Large-scale genome sequencing of mycorrhizal fungi provides insights into the early evolution of symbiotic traits.</title>
        <authorList>
            <person name="Miyauchi S."/>
            <person name="Kiss E."/>
            <person name="Kuo A."/>
            <person name="Drula E."/>
            <person name="Kohler A."/>
            <person name="Sanchez-Garcia M."/>
            <person name="Morin E."/>
            <person name="Andreopoulos B."/>
            <person name="Barry K.W."/>
            <person name="Bonito G."/>
            <person name="Buee M."/>
            <person name="Carver A."/>
            <person name="Chen C."/>
            <person name="Cichocki N."/>
            <person name="Clum A."/>
            <person name="Culley D."/>
            <person name="Crous P.W."/>
            <person name="Fauchery L."/>
            <person name="Girlanda M."/>
            <person name="Hayes R.D."/>
            <person name="Keri Z."/>
            <person name="LaButti K."/>
            <person name="Lipzen A."/>
            <person name="Lombard V."/>
            <person name="Magnuson J."/>
            <person name="Maillard F."/>
            <person name="Murat C."/>
            <person name="Nolan M."/>
            <person name="Ohm R.A."/>
            <person name="Pangilinan J."/>
            <person name="Pereira M.F."/>
            <person name="Perotto S."/>
            <person name="Peter M."/>
            <person name="Pfister S."/>
            <person name="Riley R."/>
            <person name="Sitrit Y."/>
            <person name="Stielow J.B."/>
            <person name="Szollosi G."/>
            <person name="Zifcakova L."/>
            <person name="Stursova M."/>
            <person name="Spatafora J.W."/>
            <person name="Tedersoo L."/>
            <person name="Vaario L.M."/>
            <person name="Yamada A."/>
            <person name="Yan M."/>
            <person name="Wang P."/>
            <person name="Xu J."/>
            <person name="Bruns T."/>
            <person name="Baldrian P."/>
            <person name="Vilgalys R."/>
            <person name="Dunand C."/>
            <person name="Henrissat B."/>
            <person name="Grigoriev I.V."/>
            <person name="Hibbett D."/>
            <person name="Nagy L.G."/>
            <person name="Martin F.M."/>
        </authorList>
    </citation>
    <scope>NUCLEOTIDE SEQUENCE</scope>
    <source>
        <strain evidence="2">UH-Tt-Lm1</strain>
    </source>
</reference>
<dbReference type="InterPro" id="IPR000719">
    <property type="entry name" value="Prot_kinase_dom"/>
</dbReference>
<organism evidence="2 3">
    <name type="scientific">Thelephora terrestris</name>
    <dbReference type="NCBI Taxonomy" id="56493"/>
    <lineage>
        <taxon>Eukaryota</taxon>
        <taxon>Fungi</taxon>
        <taxon>Dikarya</taxon>
        <taxon>Basidiomycota</taxon>
        <taxon>Agaricomycotina</taxon>
        <taxon>Agaricomycetes</taxon>
        <taxon>Thelephorales</taxon>
        <taxon>Thelephoraceae</taxon>
        <taxon>Thelephora</taxon>
    </lineage>
</organism>
<dbReference type="PROSITE" id="PS50011">
    <property type="entry name" value="PROTEIN_KINASE_DOM"/>
    <property type="match status" value="1"/>
</dbReference>
<dbReference type="GO" id="GO:0004674">
    <property type="term" value="F:protein serine/threonine kinase activity"/>
    <property type="evidence" value="ECO:0007669"/>
    <property type="project" value="TreeGrafter"/>
</dbReference>
<reference evidence="2" key="2">
    <citation type="submission" date="2020-11" db="EMBL/GenBank/DDBJ databases">
        <authorList>
            <consortium name="DOE Joint Genome Institute"/>
            <person name="Kuo A."/>
            <person name="Miyauchi S."/>
            <person name="Kiss E."/>
            <person name="Drula E."/>
            <person name="Kohler A."/>
            <person name="Sanchez-Garcia M."/>
            <person name="Andreopoulos B."/>
            <person name="Barry K.W."/>
            <person name="Bonito G."/>
            <person name="Buee M."/>
            <person name="Carver A."/>
            <person name="Chen C."/>
            <person name="Cichocki N."/>
            <person name="Clum A."/>
            <person name="Culley D."/>
            <person name="Crous P.W."/>
            <person name="Fauchery L."/>
            <person name="Girlanda M."/>
            <person name="Hayes R."/>
            <person name="Keri Z."/>
            <person name="Labutti K."/>
            <person name="Lipzen A."/>
            <person name="Lombard V."/>
            <person name="Magnuson J."/>
            <person name="Maillard F."/>
            <person name="Morin E."/>
            <person name="Murat C."/>
            <person name="Nolan M."/>
            <person name="Ohm R."/>
            <person name="Pangilinan J."/>
            <person name="Pereira M."/>
            <person name="Perotto S."/>
            <person name="Peter M."/>
            <person name="Riley R."/>
            <person name="Sitrit Y."/>
            <person name="Stielow B."/>
            <person name="Szollosi G."/>
            <person name="Zifcakova L."/>
            <person name="Stursova M."/>
            <person name="Spatafora J.W."/>
            <person name="Tedersoo L."/>
            <person name="Vaario L.-M."/>
            <person name="Yamada A."/>
            <person name="Yan M."/>
            <person name="Wang P."/>
            <person name="Xu J."/>
            <person name="Bruns T."/>
            <person name="Baldrian P."/>
            <person name="Vilgalys R."/>
            <person name="Henrissat B."/>
            <person name="Grigoriev I.V."/>
            <person name="Hibbett D."/>
            <person name="Nagy L.G."/>
            <person name="Martin F.M."/>
        </authorList>
    </citation>
    <scope>NUCLEOTIDE SEQUENCE</scope>
    <source>
        <strain evidence="2">UH-Tt-Lm1</strain>
    </source>
</reference>
<dbReference type="EMBL" id="WIUZ02000006">
    <property type="protein sequence ID" value="KAF9786152.1"/>
    <property type="molecule type" value="Genomic_DNA"/>
</dbReference>
<sequence length="435" mass="49391">MTINDKYAAPLSGYCSRAWEALKNAFRGKNLGDFDEFEREDPERRVDQTQSPLLTTLNSPRVRPENVPCTNHNKENVDSHTGGVPSLCAMRPPPDVDECATTPVSESVRRRFDLQEPHSFINAILSSENREQTLRCLSESDAQNFIDAMDKALHAPDLLPCSPRQCLKLLYRTCGYYALLPRALQVQACYDRTSNALYRGGYADVWKGEHRGQDVAVKVIRMYSNDDLRRVINRFCKEVVMWRFLRHPNVLPLIGASMSENRFAMVSEWMPYNMNQYVEEYPEVNRLELLAGVAQGLIYLHENGMVHGDLKGANILIDGSGQARLADFGLVTIVSDPANLFFPSSCAQSGTVRWMSPELIDPDHCGFERSRPTKSSDCYALGMVIYETISGKLPYHEYTDLTVFLKVAKGERPRREASLFKDSLWKMLERDMPSI</sequence>
<protein>
    <submittedName>
        <fullName evidence="2">Kinase-like domain-containing protein</fullName>
    </submittedName>
</protein>
<dbReference type="SMART" id="SM00220">
    <property type="entry name" value="S_TKc"/>
    <property type="match status" value="1"/>
</dbReference>
<dbReference type="InterPro" id="IPR008271">
    <property type="entry name" value="Ser/Thr_kinase_AS"/>
</dbReference>
<dbReference type="Gene3D" id="1.10.510.10">
    <property type="entry name" value="Transferase(Phosphotransferase) domain 1"/>
    <property type="match status" value="1"/>
</dbReference>
<feature type="domain" description="Protein kinase" evidence="1">
    <location>
        <begin position="191"/>
        <end position="435"/>
    </location>
</feature>
<keyword evidence="2" id="KW-0808">Transferase</keyword>
<dbReference type="PANTHER" id="PTHR44329">
    <property type="entry name" value="SERINE/THREONINE-PROTEIN KINASE TNNI3K-RELATED"/>
    <property type="match status" value="1"/>
</dbReference>
<dbReference type="PANTHER" id="PTHR44329:SF214">
    <property type="entry name" value="PROTEIN KINASE DOMAIN-CONTAINING PROTEIN"/>
    <property type="match status" value="1"/>
</dbReference>
<keyword evidence="3" id="KW-1185">Reference proteome</keyword>
<dbReference type="AlphaFoldDB" id="A0A9P6HFW6"/>
<evidence type="ECO:0000313" key="3">
    <source>
        <dbReference type="Proteomes" id="UP000736335"/>
    </source>
</evidence>
<name>A0A9P6HFW6_9AGAM</name>
<evidence type="ECO:0000259" key="1">
    <source>
        <dbReference type="PROSITE" id="PS50011"/>
    </source>
</evidence>
<dbReference type="OrthoDB" id="10252171at2759"/>
<gene>
    <name evidence="2" type="ORF">BJ322DRAFT_772103</name>
</gene>
<keyword evidence="2" id="KW-0418">Kinase</keyword>
<dbReference type="PROSITE" id="PS00108">
    <property type="entry name" value="PROTEIN_KINASE_ST"/>
    <property type="match status" value="1"/>
</dbReference>
<dbReference type="SUPFAM" id="SSF56112">
    <property type="entry name" value="Protein kinase-like (PK-like)"/>
    <property type="match status" value="1"/>
</dbReference>
<dbReference type="InterPro" id="IPR011009">
    <property type="entry name" value="Kinase-like_dom_sf"/>
</dbReference>